<accession>B9XQP9</accession>
<evidence type="ECO:0000313" key="3">
    <source>
        <dbReference type="Proteomes" id="UP000003688"/>
    </source>
</evidence>
<comment type="caution">
    <text evidence="2">The sequence shown here is derived from an EMBL/GenBank/DDBJ whole genome shotgun (WGS) entry which is preliminary data.</text>
</comment>
<dbReference type="EMBL" id="ABOX02000056">
    <property type="protein sequence ID" value="EEF57831.1"/>
    <property type="molecule type" value="Genomic_DNA"/>
</dbReference>
<name>B9XQP9_PEDPL</name>
<proteinExistence type="predicted"/>
<keyword evidence="3" id="KW-1185">Reference proteome</keyword>
<feature type="region of interest" description="Disordered" evidence="1">
    <location>
        <begin position="1"/>
        <end position="40"/>
    </location>
</feature>
<dbReference type="Proteomes" id="UP000003688">
    <property type="component" value="Unassembled WGS sequence"/>
</dbReference>
<reference evidence="2 3" key="1">
    <citation type="journal article" date="2011" name="J. Bacteriol.">
        <title>Genome sequence of 'Pedosphaera parvula' Ellin514, an aerobic Verrucomicrobial isolate from pasture soil.</title>
        <authorList>
            <person name="Kant R."/>
            <person name="van Passel M.W."/>
            <person name="Sangwan P."/>
            <person name="Palva A."/>
            <person name="Lucas S."/>
            <person name="Copeland A."/>
            <person name="Lapidus A."/>
            <person name="Glavina Del Rio T."/>
            <person name="Dalin E."/>
            <person name="Tice H."/>
            <person name="Bruce D."/>
            <person name="Goodwin L."/>
            <person name="Pitluck S."/>
            <person name="Chertkov O."/>
            <person name="Larimer F.W."/>
            <person name="Land M.L."/>
            <person name="Hauser L."/>
            <person name="Brettin T.S."/>
            <person name="Detter J.C."/>
            <person name="Han S."/>
            <person name="de Vos W.M."/>
            <person name="Janssen P.H."/>
            <person name="Smidt H."/>
        </authorList>
    </citation>
    <scope>NUCLEOTIDE SEQUENCE [LARGE SCALE GENOMIC DNA]</scope>
    <source>
        <strain evidence="2 3">Ellin514</strain>
    </source>
</reference>
<organism evidence="2 3">
    <name type="scientific">Pedosphaera parvula (strain Ellin514)</name>
    <dbReference type="NCBI Taxonomy" id="320771"/>
    <lineage>
        <taxon>Bacteria</taxon>
        <taxon>Pseudomonadati</taxon>
        <taxon>Verrucomicrobiota</taxon>
        <taxon>Pedosphaerae</taxon>
        <taxon>Pedosphaerales</taxon>
        <taxon>Pedosphaeraceae</taxon>
        <taxon>Pedosphaera</taxon>
    </lineage>
</organism>
<feature type="compositionally biased region" description="Polar residues" evidence="1">
    <location>
        <begin position="10"/>
        <end position="23"/>
    </location>
</feature>
<evidence type="ECO:0000313" key="2">
    <source>
        <dbReference type="EMBL" id="EEF57831.1"/>
    </source>
</evidence>
<sequence length="40" mass="4493">MGNGHEEAQKAQTEFNRGRTQMNADGEGNDQWPMLKASKE</sequence>
<gene>
    <name evidence="2" type="ORF">Cflav_PD0813</name>
</gene>
<evidence type="ECO:0000256" key="1">
    <source>
        <dbReference type="SAM" id="MobiDB-lite"/>
    </source>
</evidence>
<dbReference type="AlphaFoldDB" id="B9XQP9"/>
<protein>
    <submittedName>
        <fullName evidence="2">Uncharacterized protein</fullName>
    </submittedName>
</protein>
<dbReference type="STRING" id="320771.Cflav_PD0813"/>